<evidence type="ECO:0000256" key="10">
    <source>
        <dbReference type="ARBA" id="ARBA00022842"/>
    </source>
</evidence>
<dbReference type="SMART" id="SM00917">
    <property type="entry name" value="LeuA_dimer"/>
    <property type="match status" value="1"/>
</dbReference>
<dbReference type="Proteomes" id="UP000247591">
    <property type="component" value="Unassembled WGS sequence"/>
</dbReference>
<comment type="function">
    <text evidence="12">Catalyzes the condensation of the acetyl group of acetyl-CoA with 3-methyl-2-oxobutanoate (2-ketoisovalerate) to form 3-carboxy-3-hydroxy-4-methylpentanoate (2-isopropylmalate).</text>
</comment>
<keyword evidence="5 12" id="KW-0432">Leucine biosynthesis</keyword>
<name>A0A318RJF0_WILLI</name>
<evidence type="ECO:0000256" key="3">
    <source>
        <dbReference type="ARBA" id="ARBA00009767"/>
    </source>
</evidence>
<evidence type="ECO:0000256" key="13">
    <source>
        <dbReference type="SAM" id="MobiDB-lite"/>
    </source>
</evidence>
<evidence type="ECO:0000256" key="1">
    <source>
        <dbReference type="ARBA" id="ARBA00000064"/>
    </source>
</evidence>
<dbReference type="Gene3D" id="3.30.160.270">
    <property type="match status" value="1"/>
</dbReference>
<gene>
    <name evidence="12" type="primary">leuA</name>
    <name evidence="15" type="ORF">DFR67_108207</name>
</gene>
<dbReference type="InterPro" id="IPR054692">
    <property type="entry name" value="LeuA-like_post-cat"/>
</dbReference>
<accession>A0A318RJF0</accession>
<keyword evidence="10 12" id="KW-0460">Magnesium</keyword>
<evidence type="ECO:0000256" key="5">
    <source>
        <dbReference type="ARBA" id="ARBA00022430"/>
    </source>
</evidence>
<dbReference type="InterPro" id="IPR013785">
    <property type="entry name" value="Aldolase_TIM"/>
</dbReference>
<dbReference type="EMBL" id="QJSP01000008">
    <property type="protein sequence ID" value="PYE16456.1"/>
    <property type="molecule type" value="Genomic_DNA"/>
</dbReference>
<dbReference type="FunFam" id="3.30.160.270:FF:000006">
    <property type="entry name" value="2-isopropylmalate synthase"/>
    <property type="match status" value="1"/>
</dbReference>
<feature type="binding site" evidence="12">
    <location>
        <position position="316"/>
    </location>
    <ligand>
        <name>Mg(2+)</name>
        <dbReference type="ChEBI" id="CHEBI:18420"/>
    </ligand>
</feature>
<comment type="caution">
    <text evidence="15">The sequence shown here is derived from an EMBL/GenBank/DDBJ whole genome shotgun (WGS) entry which is preliminary data.</text>
</comment>
<dbReference type="GO" id="GO:0000287">
    <property type="term" value="F:magnesium ion binding"/>
    <property type="evidence" value="ECO:0007669"/>
    <property type="project" value="UniProtKB-UniRule"/>
</dbReference>
<keyword evidence="8 12" id="KW-0808">Transferase</keyword>
<feature type="binding site" evidence="12">
    <location>
        <position position="282"/>
    </location>
    <ligand>
        <name>Mg(2+)</name>
        <dbReference type="ChEBI" id="CHEBI:18420"/>
    </ligand>
</feature>
<evidence type="ECO:0000256" key="11">
    <source>
        <dbReference type="ARBA" id="ARBA00023304"/>
    </source>
</evidence>
<feature type="region of interest" description="Regulatory domain" evidence="12">
    <location>
        <begin position="483"/>
        <end position="618"/>
    </location>
</feature>
<keyword evidence="9 12" id="KW-0479">Metal-binding</keyword>
<dbReference type="EC" id="2.3.3.13" evidence="4 12"/>
<evidence type="ECO:0000256" key="8">
    <source>
        <dbReference type="ARBA" id="ARBA00022679"/>
    </source>
</evidence>
<evidence type="ECO:0000256" key="7">
    <source>
        <dbReference type="ARBA" id="ARBA00022605"/>
    </source>
</evidence>
<dbReference type="HAMAP" id="MF_00572">
    <property type="entry name" value="LeuA_type2"/>
    <property type="match status" value="1"/>
</dbReference>
<keyword evidence="11 12" id="KW-0100">Branched-chain amino acid biosynthesis</keyword>
<dbReference type="InterPro" id="IPR002034">
    <property type="entry name" value="AIPM/Hcit_synth_CS"/>
</dbReference>
<dbReference type="InterPro" id="IPR013709">
    <property type="entry name" value="2-isopropylmalate_synth_dimer"/>
</dbReference>
<dbReference type="NCBIfam" id="TIGR00970">
    <property type="entry name" value="leuA_yeast"/>
    <property type="match status" value="1"/>
</dbReference>
<keyword evidence="7 12" id="KW-0028">Amino-acid biosynthesis</keyword>
<proteinExistence type="inferred from homology"/>
<dbReference type="RefSeq" id="WP_110470310.1">
    <property type="nucleotide sequence ID" value="NZ_QJSP01000008.1"/>
</dbReference>
<evidence type="ECO:0000256" key="12">
    <source>
        <dbReference type="HAMAP-Rule" id="MF_00572"/>
    </source>
</evidence>
<comment type="subcellular location">
    <subcellularLocation>
        <location evidence="12">Cytoplasm</location>
    </subcellularLocation>
</comment>
<organism evidence="15 16">
    <name type="scientific">Williamsia limnetica</name>
    <dbReference type="NCBI Taxonomy" id="882452"/>
    <lineage>
        <taxon>Bacteria</taxon>
        <taxon>Bacillati</taxon>
        <taxon>Actinomycetota</taxon>
        <taxon>Actinomycetes</taxon>
        <taxon>Mycobacteriales</taxon>
        <taxon>Nocardiaceae</taxon>
        <taxon>Williamsia</taxon>
    </lineage>
</organism>
<comment type="pathway">
    <text evidence="2 12">Amino-acid biosynthesis; L-leucine biosynthesis; L-leucine from 3-methyl-2-oxobutanoate: step 1/4.</text>
</comment>
<sequence length="618" mass="67882">MPAADAFTSSASRINEPAGPIPDGQPSWNPQRNSAMPSHRYRPFAVEVENVAVPDRTWPDKTIDRAPMWCAVDLRDGNQALIDPMSPARKRRMFDLLVRMGYKEIEVGFPSASQTDYDFVREIIEDGAIPSDVTIQVLTQCRDELIERTFESCRGAANVIVHFYNSTSVLQRRVVFRADKAAIKKIATDAAHKMRTEEVKYPDTNWRYEYSPESYTGTELSFAKEVCDAVSEIIEPTPQRPIILNLPATVEMATPNVYADSIEWMHRNLARRDSVILSLHPHNDRGTAVAAAELGYQAGADRIEGCLFGNGERTGNVCLVTLGMNLFSRGVDPQITFSDIDEIRRTVEYCNQLGVHERHPYGGDLVYTAFSGSHQDAINKGLDQMKVDADNADSDIDDILWQVPYLPIDPKDVGRNYEAVIRVNSQSGKGGVAYIMKADHGLALPRRLQIEFSREIQKITDGEGGEVSAKEMWDVFADEYLHPLIPLERMKQKVDAAEEDGGEDRITATVKVNGVEKEIYGSGNGPLAAFVDALATVGYDVQVLDYAEHALTSGGDANAAAYVEVQVGGETVWGCGIAPSITTASLRAVVSAVNRATKVASGGVVPDSGEQAPRTWAP</sequence>
<dbReference type="CDD" id="cd07942">
    <property type="entry name" value="DRE_TIM_LeuA"/>
    <property type="match status" value="1"/>
</dbReference>
<dbReference type="PANTHER" id="PTHR46911:SF1">
    <property type="entry name" value="2-ISOPROPYLMALATE SYNTHASE"/>
    <property type="match status" value="1"/>
</dbReference>
<protein>
    <recommendedName>
        <fullName evidence="4 12">2-isopropylmalate synthase</fullName>
        <ecNumber evidence="4 12">2.3.3.13</ecNumber>
    </recommendedName>
    <alternativeName>
        <fullName evidence="12">Alpha-IPM synthase</fullName>
    </alternativeName>
    <alternativeName>
        <fullName evidence="12">Alpha-isopropylmalate synthase</fullName>
    </alternativeName>
</protein>
<feature type="domain" description="Pyruvate carboxyltransferase" evidence="14">
    <location>
        <begin position="67"/>
        <end position="341"/>
    </location>
</feature>
<dbReference type="Pfam" id="PF00682">
    <property type="entry name" value="HMGL-like"/>
    <property type="match status" value="1"/>
</dbReference>
<keyword evidence="16" id="KW-1185">Reference proteome</keyword>
<reference evidence="15 16" key="1">
    <citation type="submission" date="2018-06" db="EMBL/GenBank/DDBJ databases">
        <title>Genomic Encyclopedia of Type Strains, Phase IV (KMG-IV): sequencing the most valuable type-strain genomes for metagenomic binning, comparative biology and taxonomic classification.</title>
        <authorList>
            <person name="Goeker M."/>
        </authorList>
    </citation>
    <scope>NUCLEOTIDE SEQUENCE [LARGE SCALE GENOMIC DNA]</scope>
    <source>
        <strain evidence="15 16">DSM 45521</strain>
    </source>
</reference>
<evidence type="ECO:0000256" key="2">
    <source>
        <dbReference type="ARBA" id="ARBA00004689"/>
    </source>
</evidence>
<evidence type="ECO:0000313" key="16">
    <source>
        <dbReference type="Proteomes" id="UP000247591"/>
    </source>
</evidence>
<feature type="region of interest" description="Disordered" evidence="13">
    <location>
        <begin position="1"/>
        <end position="36"/>
    </location>
</feature>
<evidence type="ECO:0000256" key="6">
    <source>
        <dbReference type="ARBA" id="ARBA00022490"/>
    </source>
</evidence>
<evidence type="ECO:0000256" key="9">
    <source>
        <dbReference type="ARBA" id="ARBA00022723"/>
    </source>
</evidence>
<dbReference type="SUPFAM" id="SSF89000">
    <property type="entry name" value="post-HMGL domain-like"/>
    <property type="match status" value="1"/>
</dbReference>
<comment type="subunit">
    <text evidence="12">Homodimer.</text>
</comment>
<dbReference type="Pfam" id="PF22615">
    <property type="entry name" value="IPMS_D2"/>
    <property type="match status" value="1"/>
</dbReference>
<dbReference type="PROSITE" id="PS00815">
    <property type="entry name" value="AIPM_HOMOCIT_SYNTH_1"/>
    <property type="match status" value="1"/>
</dbReference>
<feature type="binding site" evidence="12">
    <location>
        <position position="280"/>
    </location>
    <ligand>
        <name>Mg(2+)</name>
        <dbReference type="ChEBI" id="CHEBI:18420"/>
    </ligand>
</feature>
<dbReference type="GO" id="GO:0003852">
    <property type="term" value="F:2-isopropylmalate synthase activity"/>
    <property type="evidence" value="ECO:0007669"/>
    <property type="project" value="UniProtKB-UniRule"/>
</dbReference>
<comment type="catalytic activity">
    <reaction evidence="1 12">
        <text>3-methyl-2-oxobutanoate + acetyl-CoA + H2O = (2S)-2-isopropylmalate + CoA + H(+)</text>
        <dbReference type="Rhea" id="RHEA:21524"/>
        <dbReference type="ChEBI" id="CHEBI:1178"/>
        <dbReference type="ChEBI" id="CHEBI:11851"/>
        <dbReference type="ChEBI" id="CHEBI:15377"/>
        <dbReference type="ChEBI" id="CHEBI:15378"/>
        <dbReference type="ChEBI" id="CHEBI:57287"/>
        <dbReference type="ChEBI" id="CHEBI:57288"/>
        <dbReference type="EC" id="2.3.3.13"/>
    </reaction>
</comment>
<dbReference type="InterPro" id="IPR039371">
    <property type="entry name" value="LeuA_N_DRE-TIM"/>
</dbReference>
<dbReference type="FunFam" id="3.20.20.70:FF:000045">
    <property type="entry name" value="2-isopropylmalate synthase"/>
    <property type="match status" value="1"/>
</dbReference>
<comment type="similarity">
    <text evidence="3 12">Belongs to the alpha-IPM synthase/homocitrate synthase family. LeuA type 2 subfamily.</text>
</comment>
<evidence type="ECO:0000256" key="4">
    <source>
        <dbReference type="ARBA" id="ARBA00012973"/>
    </source>
</evidence>
<dbReference type="NCBIfam" id="NF002991">
    <property type="entry name" value="PRK03739.1"/>
    <property type="match status" value="1"/>
</dbReference>
<dbReference type="AlphaFoldDB" id="A0A318RJF0"/>
<dbReference type="Gene3D" id="3.20.20.70">
    <property type="entry name" value="Aldolase class I"/>
    <property type="match status" value="1"/>
</dbReference>
<dbReference type="InterPro" id="IPR005668">
    <property type="entry name" value="IPM_Synthase"/>
</dbReference>
<comment type="cofactor">
    <cofactor evidence="12">
        <name>Mg(2+)</name>
        <dbReference type="ChEBI" id="CHEBI:18420"/>
    </cofactor>
</comment>
<dbReference type="OrthoDB" id="9803573at2"/>
<dbReference type="UniPathway" id="UPA00048">
    <property type="reaction ID" value="UER00070"/>
</dbReference>
<feature type="binding site" evidence="12">
    <location>
        <position position="76"/>
    </location>
    <ligand>
        <name>Mg(2+)</name>
        <dbReference type="ChEBI" id="CHEBI:18420"/>
    </ligand>
</feature>
<dbReference type="InterPro" id="IPR036230">
    <property type="entry name" value="LeuA_allosteric_dom_sf"/>
</dbReference>
<feature type="compositionally biased region" description="Polar residues" evidence="13">
    <location>
        <begin position="26"/>
        <end position="36"/>
    </location>
</feature>
<dbReference type="InterPro" id="IPR000891">
    <property type="entry name" value="PYR_CT"/>
</dbReference>
<dbReference type="GO" id="GO:0005737">
    <property type="term" value="C:cytoplasm"/>
    <property type="evidence" value="ECO:0007669"/>
    <property type="project" value="UniProtKB-SubCell"/>
</dbReference>
<dbReference type="PROSITE" id="PS50991">
    <property type="entry name" value="PYR_CT"/>
    <property type="match status" value="1"/>
</dbReference>
<dbReference type="PROSITE" id="PS00816">
    <property type="entry name" value="AIPM_HOMOCIT_SYNTH_2"/>
    <property type="match status" value="1"/>
</dbReference>
<dbReference type="GO" id="GO:0009098">
    <property type="term" value="P:L-leucine biosynthetic process"/>
    <property type="evidence" value="ECO:0007669"/>
    <property type="project" value="UniProtKB-UniRule"/>
</dbReference>
<keyword evidence="6 12" id="KW-0963">Cytoplasm</keyword>
<dbReference type="PANTHER" id="PTHR46911">
    <property type="match status" value="1"/>
</dbReference>
<dbReference type="GO" id="GO:0003985">
    <property type="term" value="F:acetyl-CoA C-acetyltransferase activity"/>
    <property type="evidence" value="ECO:0007669"/>
    <property type="project" value="UniProtKB-UniRule"/>
</dbReference>
<dbReference type="SUPFAM" id="SSF51569">
    <property type="entry name" value="Aldolase"/>
    <property type="match status" value="1"/>
</dbReference>
<dbReference type="Pfam" id="PF08502">
    <property type="entry name" value="LeuA_dimer"/>
    <property type="match status" value="1"/>
</dbReference>
<evidence type="ECO:0000259" key="14">
    <source>
        <dbReference type="PROSITE" id="PS50991"/>
    </source>
</evidence>
<evidence type="ECO:0000313" key="15">
    <source>
        <dbReference type="EMBL" id="PYE16456.1"/>
    </source>
</evidence>
<dbReference type="SUPFAM" id="SSF110921">
    <property type="entry name" value="2-isopropylmalate synthase LeuA, allosteric (dimerisation) domain"/>
    <property type="match status" value="1"/>
</dbReference>